<accession>A0ACC7NWP6</accession>
<proteinExistence type="predicted"/>
<protein>
    <submittedName>
        <fullName evidence="1">DUF6838 family protein</fullName>
    </submittedName>
</protein>
<sequence length="142" mass="15878">MQGTFLDVHNAVVQTLQAAFPEIPVAGEEPEQPENPPHLYVTLPEGTHTQEMGRRFRRGISVAVRYKPSGSSPNADMYAMAEQLALELYQISLSGRPLAGRDIRFEMAEGTLLFYVTYQFVAALQTPEDPVMQKLDHMEGIK</sequence>
<reference evidence="1" key="1">
    <citation type="submission" date="2024-12" db="EMBL/GenBank/DDBJ databases">
        <authorList>
            <person name="Wu N."/>
        </authorList>
    </citation>
    <scope>NUCLEOTIDE SEQUENCE</scope>
    <source>
        <strain evidence="1">P15</strain>
    </source>
</reference>
<dbReference type="Proteomes" id="UP001631969">
    <property type="component" value="Unassembled WGS sequence"/>
</dbReference>
<evidence type="ECO:0000313" key="1">
    <source>
        <dbReference type="EMBL" id="MFM9329173.1"/>
    </source>
</evidence>
<keyword evidence="2" id="KW-1185">Reference proteome</keyword>
<evidence type="ECO:0000313" key="2">
    <source>
        <dbReference type="Proteomes" id="UP001631969"/>
    </source>
</evidence>
<gene>
    <name evidence="1" type="ORF">ACI1P1_12830</name>
</gene>
<dbReference type="EMBL" id="JBJURJ010000007">
    <property type="protein sequence ID" value="MFM9329173.1"/>
    <property type="molecule type" value="Genomic_DNA"/>
</dbReference>
<comment type="caution">
    <text evidence="1">The sequence shown here is derived from an EMBL/GenBank/DDBJ whole genome shotgun (WGS) entry which is preliminary data.</text>
</comment>
<organism evidence="1 2">
    <name type="scientific">Paenibacillus mesotrionivorans</name>
    <dbReference type="NCBI Taxonomy" id="3160968"/>
    <lineage>
        <taxon>Bacteria</taxon>
        <taxon>Bacillati</taxon>
        <taxon>Bacillota</taxon>
        <taxon>Bacilli</taxon>
        <taxon>Bacillales</taxon>
        <taxon>Paenibacillaceae</taxon>
        <taxon>Paenibacillus</taxon>
    </lineage>
</organism>
<name>A0ACC7NWP6_9BACL</name>